<feature type="compositionally biased region" description="Basic and acidic residues" evidence="14">
    <location>
        <begin position="485"/>
        <end position="495"/>
    </location>
</feature>
<feature type="binding site" evidence="11">
    <location>
        <position position="863"/>
    </location>
    <ligand>
        <name>Ca(2+)</name>
        <dbReference type="ChEBI" id="CHEBI:29108"/>
    </ligand>
</feature>
<dbReference type="FunFam" id="1.50.10.10:FF:000044">
    <property type="entry name" value="alpha-1,2-Mannosidase"/>
    <property type="match status" value="1"/>
</dbReference>
<evidence type="ECO:0000313" key="17">
    <source>
        <dbReference type="Proteomes" id="UP001143548"/>
    </source>
</evidence>
<feature type="compositionally biased region" description="Pro residues" evidence="14">
    <location>
        <begin position="67"/>
        <end position="79"/>
    </location>
</feature>
<comment type="caution">
    <text evidence="16">The sequence shown here is derived from an EMBL/GenBank/DDBJ whole genome shotgun (WGS) entry which is preliminary data.</text>
</comment>
<feature type="region of interest" description="Disordered" evidence="14">
    <location>
        <begin position="413"/>
        <end position="446"/>
    </location>
</feature>
<dbReference type="GO" id="GO:0036503">
    <property type="term" value="P:ERAD pathway"/>
    <property type="evidence" value="ECO:0007669"/>
    <property type="project" value="UniProtKB-ARBA"/>
</dbReference>
<evidence type="ECO:0000256" key="9">
    <source>
        <dbReference type="ARBA" id="ARBA00024790"/>
    </source>
</evidence>
<dbReference type="GO" id="GO:0060205">
    <property type="term" value="C:cytoplasmic vesicle lumen"/>
    <property type="evidence" value="ECO:0007669"/>
    <property type="project" value="UniProtKB-SubCell"/>
</dbReference>
<feature type="compositionally biased region" description="Basic and acidic residues" evidence="14">
    <location>
        <begin position="673"/>
        <end position="688"/>
    </location>
</feature>
<dbReference type="InterPro" id="IPR036026">
    <property type="entry name" value="Seven-hairpin_glycosidases"/>
</dbReference>
<gene>
    <name evidence="16" type="ORF">AbraCBS73388_006727</name>
</gene>
<comment type="function">
    <text evidence="9">Involved in the maturation of Asn-linked oligosaccharides. Progressively trims alpha-1,2-linked mannose residues from Man(9)GlcNAc(2) to produce Man(5)GlcNAc(2).</text>
</comment>
<dbReference type="AlphaFoldDB" id="A0A9W5YQ81"/>
<dbReference type="GO" id="GO:0016020">
    <property type="term" value="C:membrane"/>
    <property type="evidence" value="ECO:0007669"/>
    <property type="project" value="InterPro"/>
</dbReference>
<evidence type="ECO:0000256" key="12">
    <source>
        <dbReference type="PIRSR" id="PIRSR601382-3"/>
    </source>
</evidence>
<feature type="compositionally biased region" description="Low complexity" evidence="14">
    <location>
        <begin position="430"/>
        <end position="443"/>
    </location>
</feature>
<evidence type="ECO:0000256" key="8">
    <source>
        <dbReference type="ARBA" id="ARBA00023329"/>
    </source>
</evidence>
<dbReference type="GO" id="GO:0005975">
    <property type="term" value="P:carbohydrate metabolic process"/>
    <property type="evidence" value="ECO:0007669"/>
    <property type="project" value="InterPro"/>
</dbReference>
<dbReference type="PRINTS" id="PR00747">
    <property type="entry name" value="GLYHDRLASE47"/>
</dbReference>
<evidence type="ECO:0000256" key="3">
    <source>
        <dbReference type="ARBA" id="ARBA00004321"/>
    </source>
</evidence>
<feature type="region of interest" description="Disordered" evidence="14">
    <location>
        <begin position="32"/>
        <end position="161"/>
    </location>
</feature>
<feature type="region of interest" description="Disordered" evidence="14">
    <location>
        <begin position="465"/>
        <end position="511"/>
    </location>
</feature>
<keyword evidence="15" id="KW-0732">Signal</keyword>
<reference evidence="16" key="1">
    <citation type="submission" date="2022-07" db="EMBL/GenBank/DDBJ databases">
        <title>Taxonomy of Aspergillus series Nigri: significant species reduction supported by multi-species coalescent approaches.</title>
        <authorList>
            <person name="Bian C."/>
            <person name="Kusuya Y."/>
            <person name="Sklenar F."/>
            <person name="D'hooge E."/>
            <person name="Yaguchi T."/>
            <person name="Takahashi H."/>
            <person name="Hubka V."/>
        </authorList>
    </citation>
    <scope>NUCLEOTIDE SEQUENCE</scope>
    <source>
        <strain evidence="16">CBS 733.88</strain>
    </source>
</reference>
<evidence type="ECO:0000256" key="5">
    <source>
        <dbReference type="ARBA" id="ARBA00007658"/>
    </source>
</evidence>
<dbReference type="InterPro" id="IPR001382">
    <property type="entry name" value="Glyco_hydro_47"/>
</dbReference>
<evidence type="ECO:0000256" key="11">
    <source>
        <dbReference type="PIRSR" id="PIRSR601382-2"/>
    </source>
</evidence>
<evidence type="ECO:0000256" key="4">
    <source>
        <dbReference type="ARBA" id="ARBA00004922"/>
    </source>
</evidence>
<evidence type="ECO:0000256" key="2">
    <source>
        <dbReference type="ARBA" id="ARBA00001946"/>
    </source>
</evidence>
<dbReference type="EMBL" id="BROQ01000035">
    <property type="protein sequence ID" value="GKZ21077.1"/>
    <property type="molecule type" value="Genomic_DNA"/>
</dbReference>
<keyword evidence="11" id="KW-0106">Calcium</keyword>
<keyword evidence="8" id="KW-0968">Cytoplasmic vesicle</keyword>
<dbReference type="Gene3D" id="1.50.10.10">
    <property type="match status" value="3"/>
</dbReference>
<evidence type="ECO:0000256" key="6">
    <source>
        <dbReference type="ARBA" id="ARBA00022801"/>
    </source>
</evidence>
<comment type="subcellular location">
    <subcellularLocation>
        <location evidence="3">Cytoplasmic vesicle lumen</location>
    </subcellularLocation>
</comment>
<name>A0A9W5YQ81_9EURO</name>
<dbReference type="SUPFAM" id="SSF48225">
    <property type="entry name" value="Seven-hairpin glycosidases"/>
    <property type="match status" value="1"/>
</dbReference>
<dbReference type="Proteomes" id="UP001143548">
    <property type="component" value="Unassembled WGS sequence"/>
</dbReference>
<feature type="active site" description="Proton donor" evidence="10">
    <location>
        <position position="286"/>
    </location>
</feature>
<keyword evidence="13" id="KW-0326">Glycosidase</keyword>
<feature type="chain" id="PRO_5040780788" description="alpha-1,2-Mannosidase" evidence="15">
    <location>
        <begin position="28"/>
        <end position="872"/>
    </location>
</feature>
<evidence type="ECO:0000256" key="13">
    <source>
        <dbReference type="RuleBase" id="RU361193"/>
    </source>
</evidence>
<dbReference type="EC" id="3.2.1.-" evidence="13"/>
<evidence type="ECO:0000256" key="1">
    <source>
        <dbReference type="ARBA" id="ARBA00001913"/>
    </source>
</evidence>
<evidence type="ECO:0000313" key="16">
    <source>
        <dbReference type="EMBL" id="GKZ21077.1"/>
    </source>
</evidence>
<feature type="active site" description="Proton donor" evidence="10">
    <location>
        <position position="637"/>
    </location>
</feature>
<feature type="region of interest" description="Disordered" evidence="14">
    <location>
        <begin position="673"/>
        <end position="696"/>
    </location>
</feature>
<comment type="pathway">
    <text evidence="4">Protein modification; protein glycosylation.</text>
</comment>
<comment type="similarity">
    <text evidence="5 13">Belongs to the glycosyl hydrolase 47 family.</text>
</comment>
<dbReference type="Pfam" id="PF01532">
    <property type="entry name" value="Glyco_hydro_47"/>
    <property type="match status" value="1"/>
</dbReference>
<proteinExistence type="inferred from homology"/>
<feature type="active site" evidence="10">
    <location>
        <position position="521"/>
    </location>
</feature>
<feature type="disulfide bond" evidence="12">
    <location>
        <begin position="594"/>
        <end position="623"/>
    </location>
</feature>
<comment type="cofactor">
    <cofactor evidence="2">
        <name>Mg(2+)</name>
        <dbReference type="ChEBI" id="CHEBI:18420"/>
    </cofactor>
</comment>
<evidence type="ECO:0000256" key="7">
    <source>
        <dbReference type="ARBA" id="ARBA00023157"/>
    </source>
</evidence>
<evidence type="ECO:0000256" key="15">
    <source>
        <dbReference type="SAM" id="SignalP"/>
    </source>
</evidence>
<keyword evidence="11" id="KW-0479">Metal-binding</keyword>
<keyword evidence="6 13" id="KW-0378">Hydrolase</keyword>
<dbReference type="PANTHER" id="PTHR11742">
    <property type="entry name" value="MANNOSYL-OLIGOSACCHARIDE ALPHA-1,2-MANNOSIDASE-RELATED"/>
    <property type="match status" value="1"/>
</dbReference>
<accession>A0A9W5YQ81</accession>
<dbReference type="GO" id="GO:0004571">
    <property type="term" value="F:mannosyl-oligosaccharide 1,2-alpha-mannosidase activity"/>
    <property type="evidence" value="ECO:0007669"/>
    <property type="project" value="InterPro"/>
</dbReference>
<feature type="active site" evidence="10">
    <location>
        <position position="777"/>
    </location>
</feature>
<dbReference type="InterPro" id="IPR012341">
    <property type="entry name" value="6hp_glycosidase-like_sf"/>
</dbReference>
<feature type="compositionally biased region" description="Polar residues" evidence="14">
    <location>
        <begin position="96"/>
        <end position="123"/>
    </location>
</feature>
<evidence type="ECO:0000256" key="14">
    <source>
        <dbReference type="SAM" id="MobiDB-lite"/>
    </source>
</evidence>
<evidence type="ECO:0000256" key="10">
    <source>
        <dbReference type="PIRSR" id="PIRSR601382-1"/>
    </source>
</evidence>
<dbReference type="InterPro" id="IPR050749">
    <property type="entry name" value="Glycosyl_Hydrolase_47"/>
</dbReference>
<keyword evidence="7 12" id="KW-1015">Disulfide bond</keyword>
<protein>
    <recommendedName>
        <fullName evidence="13">alpha-1,2-Mannosidase</fullName>
        <ecNumber evidence="13">3.2.1.-</ecNumber>
    </recommendedName>
</protein>
<sequence>MFRARRYRVLLVFATIFVLAFIHFARSREQAPSAWSAPPPVDRHPASFSPNPPSADEATPNDAAPINAPPSPPPPPPSSPESSEQHSADEAKEPSTETLSDARPSTSAEVSNPSSDATASGNENEAESDPAQSQLGSQGKGKLEVEAPESTWPHPHWKKMPEQYPLAPEDLIRLPVGQAKALPKLQAEFKDESSADKMKRLERLSTIKSTFEHAWTGYKTSAMGHDEVLPIRGGYRDPFNGWGATLVDGLDTLWLMGLKEEFSIAVDYIKTIDFTTSKKKDIPVFETVIRYMGGLLGAYDISGHKYDVLLEKAVELAEILMGAFDTPNRMPTLFYKWAPLYTVQPHRADKKAVLAELGSLSVEFTRLAQLTKDNKYYDAIARITNALEAYQDNTQLPGLWPMKIDASGCKKTPTHIDHEVPRGKMPTESPTSTVTTKPHTTRPAPTDAQSYTEFLVPHDARSLHEDAQPADYGGVSRQNYPSSESEYRASFDKQTPDAQCHEGLSSPASESEKYGLGALADSTYEYLPKEYMLLGGLNDQYRTMYEKAIKATKEHLLYQPMIKGGRDVRFLSTMTVPKQPGRTKVAYDGDHLSCFVGGMVGIGAKLFGIEGDMNLASKLTDGCVWAYESTKTGIMPEHFSLIPCKKGEKCEWNEEAYYKALDPNMQERLARAAARKEEKEKEREKAKANEPYVDPEPEAINSIKKSHAKRERGNWHVIATPPDDIKKQEEEVVETIDDAEEEKAPSHEEFVAARIRNERLPPGVTRIVDRKYLLRPEAIESVFIMYRLTGDEYWREKGWEMFEAVSKYTRTELANSAIEDVTVQTPSMTEEMQSFWLAETLKYFYLLFSDPSVVSLDEYVLNTEAHPFKRPQ</sequence>
<dbReference type="GO" id="GO:0005509">
    <property type="term" value="F:calcium ion binding"/>
    <property type="evidence" value="ECO:0007669"/>
    <property type="project" value="InterPro"/>
</dbReference>
<feature type="compositionally biased region" description="Basic and acidic residues" evidence="14">
    <location>
        <begin position="83"/>
        <end position="95"/>
    </location>
</feature>
<comment type="cofactor">
    <cofactor evidence="1 11">
        <name>Ca(2+)</name>
        <dbReference type="ChEBI" id="CHEBI:29108"/>
    </cofactor>
</comment>
<dbReference type="PANTHER" id="PTHR11742:SF103">
    <property type="entry name" value="ENDOPLASMIC RETICULUM MANNOSIDASE MNL2-RELATED"/>
    <property type="match status" value="1"/>
</dbReference>
<dbReference type="GO" id="GO:0005783">
    <property type="term" value="C:endoplasmic reticulum"/>
    <property type="evidence" value="ECO:0007669"/>
    <property type="project" value="TreeGrafter"/>
</dbReference>
<organism evidence="16 17">
    <name type="scientific">Aspergillus brasiliensis</name>
    <dbReference type="NCBI Taxonomy" id="319629"/>
    <lineage>
        <taxon>Eukaryota</taxon>
        <taxon>Fungi</taxon>
        <taxon>Dikarya</taxon>
        <taxon>Ascomycota</taxon>
        <taxon>Pezizomycotina</taxon>
        <taxon>Eurotiomycetes</taxon>
        <taxon>Eurotiomycetidae</taxon>
        <taxon>Eurotiales</taxon>
        <taxon>Aspergillaceae</taxon>
        <taxon>Aspergillus</taxon>
        <taxon>Aspergillus subgen. Circumdati</taxon>
    </lineage>
</organism>
<feature type="signal peptide" evidence="15">
    <location>
        <begin position="1"/>
        <end position="27"/>
    </location>
</feature>